<feature type="region of interest" description="Disordered" evidence="1">
    <location>
        <begin position="1"/>
        <end position="103"/>
    </location>
</feature>
<gene>
    <name evidence="2" type="ORF">SCWH03_20860</name>
</gene>
<evidence type="ECO:0000313" key="3">
    <source>
        <dbReference type="Proteomes" id="UP000484988"/>
    </source>
</evidence>
<comment type="caution">
    <text evidence="2">The sequence shown here is derived from an EMBL/GenBank/DDBJ whole genome shotgun (WGS) entry which is preliminary data.</text>
</comment>
<feature type="compositionally biased region" description="Low complexity" evidence="1">
    <location>
        <begin position="74"/>
        <end position="86"/>
    </location>
</feature>
<dbReference type="EMBL" id="BLLG01000005">
    <property type="protein sequence ID" value="GFH35864.1"/>
    <property type="molecule type" value="Genomic_DNA"/>
</dbReference>
<dbReference type="Proteomes" id="UP000484988">
    <property type="component" value="Unassembled WGS sequence"/>
</dbReference>
<proteinExistence type="predicted"/>
<protein>
    <submittedName>
        <fullName evidence="2">Uncharacterized protein</fullName>
    </submittedName>
</protein>
<evidence type="ECO:0000313" key="2">
    <source>
        <dbReference type="EMBL" id="GFH35864.1"/>
    </source>
</evidence>
<feature type="compositionally biased region" description="Low complexity" evidence="1">
    <location>
        <begin position="56"/>
        <end position="66"/>
    </location>
</feature>
<accession>A0A6A0AV97</accession>
<evidence type="ECO:0000256" key="1">
    <source>
        <dbReference type="SAM" id="MobiDB-lite"/>
    </source>
</evidence>
<reference evidence="2 3" key="1">
    <citation type="submission" date="2020-02" db="EMBL/GenBank/DDBJ databases">
        <title>Whole Genome Shotgun Sequence of Streptomyces sp. strain CWH03.</title>
        <authorList>
            <person name="Dohra H."/>
            <person name="Kodani S."/>
            <person name="Yamamura H."/>
        </authorList>
    </citation>
    <scope>NUCLEOTIDE SEQUENCE [LARGE SCALE GENOMIC DNA]</scope>
    <source>
        <strain evidence="2 3">CWH03</strain>
    </source>
</reference>
<feature type="compositionally biased region" description="Basic and acidic residues" evidence="1">
    <location>
        <begin position="12"/>
        <end position="29"/>
    </location>
</feature>
<sequence length="103" mass="10596">MGVPAAGVEGRQQQRDLDGAADDSGRGRGEPQLPRPLPGHIGTHGGQGEPQVLLDQQQGAAQATARPQRRRPSAARAKASSGTARATSRKSKAAADAMPQLTP</sequence>
<keyword evidence="3" id="KW-1185">Reference proteome</keyword>
<dbReference type="AlphaFoldDB" id="A0A6A0AV97"/>
<organism evidence="2 3">
    <name type="scientific">Streptomyces pacificus</name>
    <dbReference type="NCBI Taxonomy" id="2705029"/>
    <lineage>
        <taxon>Bacteria</taxon>
        <taxon>Bacillati</taxon>
        <taxon>Actinomycetota</taxon>
        <taxon>Actinomycetes</taxon>
        <taxon>Kitasatosporales</taxon>
        <taxon>Streptomycetaceae</taxon>
        <taxon>Streptomyces</taxon>
    </lineage>
</organism>
<name>A0A6A0AV97_9ACTN</name>